<keyword evidence="2" id="KW-1185">Reference proteome</keyword>
<protein>
    <submittedName>
        <fullName evidence="1">Uncharacterized protein</fullName>
    </submittedName>
</protein>
<dbReference type="InterPro" id="IPR045941">
    <property type="entry name" value="DUF6361"/>
</dbReference>
<dbReference type="EMBL" id="CP025198">
    <property type="protein sequence ID" value="AXE38331.1"/>
    <property type="molecule type" value="Genomic_DNA"/>
</dbReference>
<dbReference type="Proteomes" id="UP000251995">
    <property type="component" value="Chromosome"/>
</dbReference>
<accession>A0A344UST3</accession>
<dbReference type="RefSeq" id="WP_114044355.1">
    <property type="nucleotide sequence ID" value="NZ_CP025198.1"/>
</dbReference>
<dbReference type="AlphaFoldDB" id="A0A344UST3"/>
<evidence type="ECO:0000313" key="1">
    <source>
        <dbReference type="EMBL" id="AXE38331.1"/>
    </source>
</evidence>
<organism evidence="1 2">
    <name type="scientific">Acidipropionibacterium virtanenii</name>
    <dbReference type="NCBI Taxonomy" id="2057246"/>
    <lineage>
        <taxon>Bacteria</taxon>
        <taxon>Bacillati</taxon>
        <taxon>Actinomycetota</taxon>
        <taxon>Actinomycetes</taxon>
        <taxon>Propionibacteriales</taxon>
        <taxon>Propionibacteriaceae</taxon>
        <taxon>Acidipropionibacterium</taxon>
    </lineage>
</organism>
<dbReference type="KEGG" id="acij:JS278_01151"/>
<sequence>MVTVLAWLDGDTDQRQRMVDMLNATGERTALDELGFGTIRDAFADALFPATSTQHTRIRYLLFIPWMFRHIAADPSRSRKAKKDTRGARDVLAGVNQELVGALKQRQNGDSRPAAERTGGIIGAQSGRALRMLPSSIYWSTMNTLRIHDGAETSPIRLLHRVIDTRAASRRRRSSDETDETDRLSDGLTWTLPPAPDSFLQDDAALTFELNRDEAEFLAGRFQSVEPVQDRPVLARSMMCWLIRDNGCETSGARYPWNRDLLDAVPDDIRRVLIHARDFNLLTRGAAAQYNVQLAEALADQTGPVSESARDVLDQWLAEASEPGALWRRDAGHEDFEDFRRLVLSLNPRIPRTTVTFVEDWLDGIRDALTSHRSTNIPATRALISAREAALKGRRARLTHASAREARSGLMSTDYDFRWLVARRHLDDIHAGLEPADA</sequence>
<gene>
    <name evidence="1" type="ORF">JS278_01151</name>
</gene>
<reference evidence="1 2" key="1">
    <citation type="submission" date="2017-12" db="EMBL/GenBank/DDBJ databases">
        <title>The whole genome sequence of the Acidipropionibacterium virtanenii sp. nov. type strain JS278.</title>
        <authorList>
            <person name="Laine P."/>
            <person name="Deptula P."/>
            <person name="Varmanen P."/>
            <person name="Auvinen P."/>
        </authorList>
    </citation>
    <scope>NUCLEOTIDE SEQUENCE [LARGE SCALE GENOMIC DNA]</scope>
    <source>
        <strain evidence="1 2">JS278</strain>
    </source>
</reference>
<proteinExistence type="predicted"/>
<name>A0A344UST3_9ACTN</name>
<dbReference type="OrthoDB" id="1825624at2"/>
<dbReference type="Pfam" id="PF19888">
    <property type="entry name" value="DUF6361"/>
    <property type="match status" value="1"/>
</dbReference>
<evidence type="ECO:0000313" key="2">
    <source>
        <dbReference type="Proteomes" id="UP000251995"/>
    </source>
</evidence>